<name>A0AAV4DM84_9GAST</name>
<accession>A0AAV4DM84</accession>
<proteinExistence type="predicted"/>
<evidence type="ECO:0000313" key="2">
    <source>
        <dbReference type="Proteomes" id="UP000735302"/>
    </source>
</evidence>
<gene>
    <name evidence="1" type="ORF">PoB_007172200</name>
</gene>
<keyword evidence="2" id="KW-1185">Reference proteome</keyword>
<dbReference type="EMBL" id="BLXT01008021">
    <property type="protein sequence ID" value="GFO45217.1"/>
    <property type="molecule type" value="Genomic_DNA"/>
</dbReference>
<organism evidence="1 2">
    <name type="scientific">Plakobranchus ocellatus</name>
    <dbReference type="NCBI Taxonomy" id="259542"/>
    <lineage>
        <taxon>Eukaryota</taxon>
        <taxon>Metazoa</taxon>
        <taxon>Spiralia</taxon>
        <taxon>Lophotrochozoa</taxon>
        <taxon>Mollusca</taxon>
        <taxon>Gastropoda</taxon>
        <taxon>Heterobranchia</taxon>
        <taxon>Euthyneura</taxon>
        <taxon>Panpulmonata</taxon>
        <taxon>Sacoglossa</taxon>
        <taxon>Placobranchoidea</taxon>
        <taxon>Plakobranchidae</taxon>
        <taxon>Plakobranchus</taxon>
    </lineage>
</organism>
<evidence type="ECO:0000313" key="1">
    <source>
        <dbReference type="EMBL" id="GFO45217.1"/>
    </source>
</evidence>
<sequence length="108" mass="11924">MYCLLATKRHYRQPTGFRAMDYPQHGDLWLSGPSSGLGAGVGARTRDRRIPTDNGGLASTVPPTFRHSCTIAVPFVYMAAIIKLSSEVECDWLTDGRCMPQYATMVNL</sequence>
<comment type="caution">
    <text evidence="1">The sequence shown here is derived from an EMBL/GenBank/DDBJ whole genome shotgun (WGS) entry which is preliminary data.</text>
</comment>
<dbReference type="AlphaFoldDB" id="A0AAV4DM84"/>
<protein>
    <submittedName>
        <fullName evidence="1">Uncharacterized protein</fullName>
    </submittedName>
</protein>
<reference evidence="1 2" key="1">
    <citation type="journal article" date="2021" name="Elife">
        <title>Chloroplast acquisition without the gene transfer in kleptoplastic sea slugs, Plakobranchus ocellatus.</title>
        <authorList>
            <person name="Maeda T."/>
            <person name="Takahashi S."/>
            <person name="Yoshida T."/>
            <person name="Shimamura S."/>
            <person name="Takaki Y."/>
            <person name="Nagai Y."/>
            <person name="Toyoda A."/>
            <person name="Suzuki Y."/>
            <person name="Arimoto A."/>
            <person name="Ishii H."/>
            <person name="Satoh N."/>
            <person name="Nishiyama T."/>
            <person name="Hasebe M."/>
            <person name="Maruyama T."/>
            <person name="Minagawa J."/>
            <person name="Obokata J."/>
            <person name="Shigenobu S."/>
        </authorList>
    </citation>
    <scope>NUCLEOTIDE SEQUENCE [LARGE SCALE GENOMIC DNA]</scope>
</reference>
<dbReference type="Proteomes" id="UP000735302">
    <property type="component" value="Unassembled WGS sequence"/>
</dbReference>